<evidence type="ECO:0000313" key="1">
    <source>
        <dbReference type="EMBL" id="MBR0661331.1"/>
    </source>
</evidence>
<accession>A0A9X9WLX1</accession>
<dbReference type="EMBL" id="JAAVUP010000005">
    <property type="protein sequence ID" value="NKE18821.1"/>
    <property type="molecule type" value="Genomic_DNA"/>
</dbReference>
<reference evidence="1" key="3">
    <citation type="journal article" date="2021" name="Syst. Appl. Microbiol.">
        <title>Roseomonas hellenica sp. nov., isolated from roots of wild-growing Alkanna tinctoria.</title>
        <authorList>
            <person name="Rat A."/>
            <person name="Naranjo H.D."/>
            <person name="Lebbe L."/>
            <person name="Cnockaert M."/>
            <person name="Krigas N."/>
            <person name="Grigoriadou K."/>
            <person name="Maloupa E."/>
            <person name="Willems A."/>
        </authorList>
    </citation>
    <scope>NUCLEOTIDE SEQUENCE</scope>
    <source>
        <strain evidence="1">LMG 31161</strain>
    </source>
</reference>
<gene>
    <name evidence="2" type="ORF">GWK15_17840</name>
    <name evidence="1" type="ORF">GXW75_18900</name>
</gene>
<dbReference type="Proteomes" id="UP000746741">
    <property type="component" value="Unassembled WGS sequence"/>
</dbReference>
<name>A0A9X9WLX1_9PROT</name>
<dbReference type="AlphaFoldDB" id="A0A9X9WLX1"/>
<dbReference type="Proteomes" id="UP001138708">
    <property type="component" value="Unassembled WGS sequence"/>
</dbReference>
<organism evidence="1 4">
    <name type="scientific">Neoroseomonas oryzicola</name>
    <dbReference type="NCBI Taxonomy" id="535904"/>
    <lineage>
        <taxon>Bacteria</taxon>
        <taxon>Pseudomonadati</taxon>
        <taxon>Pseudomonadota</taxon>
        <taxon>Alphaproteobacteria</taxon>
        <taxon>Acetobacterales</taxon>
        <taxon>Acetobacteraceae</taxon>
        <taxon>Neoroseomonas</taxon>
    </lineage>
</organism>
<evidence type="ECO:0000313" key="4">
    <source>
        <dbReference type="Proteomes" id="UP001138708"/>
    </source>
</evidence>
<sequence length="225" mass="24717">MTIRRKNANEAGGGDPAGSDLPAPVRLACMLAAVHRRPGADLVGAYDAALVGIVMIAVPAFERALKEDLLSRQEAKWRGQRVGADRRRRDKVLARLPVAWRSRLRNLADRGSAHLPVVPKAQGNKPRHATDAFVLALAEVWERVTGKIAQRRNTTGDGVMSPAETFIHFAVAGVREAYRGMPARMSAGHAIEWLQAITPNAIANRLEPRKRKAISGIELHTKRRR</sequence>
<evidence type="ECO:0000313" key="3">
    <source>
        <dbReference type="Proteomes" id="UP000746741"/>
    </source>
</evidence>
<dbReference type="RefSeq" id="WP_168042723.1">
    <property type="nucleotide sequence ID" value="NZ_JAAEDK010000050.1"/>
</dbReference>
<proteinExistence type="predicted"/>
<reference evidence="2 3" key="2">
    <citation type="submission" date="2020-02" db="EMBL/GenBank/DDBJ databases">
        <authorList>
            <person name="Sun Q."/>
            <person name="Inoue M."/>
        </authorList>
    </citation>
    <scope>NUCLEOTIDE SEQUENCE [LARGE SCALE GENOMIC DNA]</scope>
    <source>
        <strain evidence="2 3">KCTC 22478</strain>
    </source>
</reference>
<comment type="caution">
    <text evidence="1">The sequence shown here is derived from an EMBL/GenBank/DDBJ whole genome shotgun (WGS) entry which is preliminary data.</text>
</comment>
<evidence type="ECO:0000313" key="2">
    <source>
        <dbReference type="EMBL" id="NKE18821.1"/>
    </source>
</evidence>
<protein>
    <submittedName>
        <fullName evidence="1">Uncharacterized protein</fullName>
    </submittedName>
</protein>
<reference evidence="1" key="1">
    <citation type="submission" date="2020-01" db="EMBL/GenBank/DDBJ databases">
        <authorList>
            <person name="Rat A."/>
        </authorList>
    </citation>
    <scope>NUCLEOTIDE SEQUENCE</scope>
    <source>
        <strain evidence="1">LMG 31161</strain>
    </source>
</reference>
<dbReference type="EMBL" id="JAAEDK010000050">
    <property type="protein sequence ID" value="MBR0661331.1"/>
    <property type="molecule type" value="Genomic_DNA"/>
</dbReference>
<keyword evidence="3" id="KW-1185">Reference proteome</keyword>